<evidence type="ECO:0000313" key="2">
    <source>
        <dbReference type="Proteomes" id="UP000286954"/>
    </source>
</evidence>
<dbReference type="AlphaFoldDB" id="A0A3T0EAC1"/>
<protein>
    <submittedName>
        <fullName evidence="1">Uncharacterized protein</fullName>
    </submittedName>
</protein>
<gene>
    <name evidence="1" type="ORF">X907_1891</name>
</gene>
<dbReference type="Proteomes" id="UP000286954">
    <property type="component" value="Chromosome"/>
</dbReference>
<keyword evidence="2" id="KW-1185">Reference proteome</keyword>
<reference evidence="1 2" key="1">
    <citation type="submission" date="2016-12" db="EMBL/GenBank/DDBJ databases">
        <title>The genome of dimorphic prosthecate Glycocaulis alkaliphilus 6b-8t, isolated from crude oil dictates its adaptability in petroleum environments.</title>
        <authorList>
            <person name="Wu X.-L."/>
            <person name="Geng S."/>
        </authorList>
    </citation>
    <scope>NUCLEOTIDE SEQUENCE [LARGE SCALE GENOMIC DNA]</scope>
    <source>
        <strain evidence="1 2">6B-8</strain>
    </source>
</reference>
<accession>A0A3T0EAC1</accession>
<evidence type="ECO:0000313" key="1">
    <source>
        <dbReference type="EMBL" id="AZU04415.1"/>
    </source>
</evidence>
<name>A0A3T0EAC1_9PROT</name>
<proteinExistence type="predicted"/>
<dbReference type="RefSeq" id="WP_127567338.1">
    <property type="nucleotide sequence ID" value="NZ_BMFB01000003.1"/>
</dbReference>
<dbReference type="KEGG" id="gak:X907_1891"/>
<dbReference type="OrthoDB" id="9880019at2"/>
<organism evidence="1 2">
    <name type="scientific">Glycocaulis alkaliphilus</name>
    <dbReference type="NCBI Taxonomy" id="1434191"/>
    <lineage>
        <taxon>Bacteria</taxon>
        <taxon>Pseudomonadati</taxon>
        <taxon>Pseudomonadota</taxon>
        <taxon>Alphaproteobacteria</taxon>
        <taxon>Maricaulales</taxon>
        <taxon>Maricaulaceae</taxon>
        <taxon>Glycocaulis</taxon>
    </lineage>
</organism>
<sequence length="150" mass="15610">MSGQKSPEDSVQTIRLMTRLNGIAVIVWQGGEALTLIGGAGLGAGYLASGIGFGVWLVTLILWVWIVIFARQRWKLDVLGDATARQVFIRAGRTTLPVLVVCIVIGGGVTMLTAVSGEIILRISIAAIAGTALLSAAASDRALRPATAAQ</sequence>
<dbReference type="EMBL" id="CP018911">
    <property type="protein sequence ID" value="AZU04415.1"/>
    <property type="molecule type" value="Genomic_DNA"/>
</dbReference>